<feature type="domain" description="AB hydrolase-1" evidence="2">
    <location>
        <begin position="77"/>
        <end position="315"/>
    </location>
</feature>
<dbReference type="Proteomes" id="UP000307087">
    <property type="component" value="Unassembled WGS sequence"/>
</dbReference>
<reference evidence="3 4" key="1">
    <citation type="journal article" date="2009" name="Int. J. Syst. Evol. Microbiol.">
        <title>Nocardioides caeni sp. nov., isolated from wastewater.</title>
        <authorList>
            <person name="Yoon J.H."/>
            <person name="Kang S.J."/>
            <person name="Park S."/>
            <person name="Kim W."/>
            <person name="Oh T.K."/>
        </authorList>
    </citation>
    <scope>NUCLEOTIDE SEQUENCE [LARGE SCALE GENOMIC DNA]</scope>
    <source>
        <strain evidence="3 4">DSM 23134</strain>
    </source>
</reference>
<organism evidence="3 4">
    <name type="scientific">Nocardioides caeni</name>
    <dbReference type="NCBI Taxonomy" id="574700"/>
    <lineage>
        <taxon>Bacteria</taxon>
        <taxon>Bacillati</taxon>
        <taxon>Actinomycetota</taxon>
        <taxon>Actinomycetes</taxon>
        <taxon>Propionibacteriales</taxon>
        <taxon>Nocardioidaceae</taxon>
        <taxon>Nocardioides</taxon>
    </lineage>
</organism>
<feature type="compositionally biased region" description="Low complexity" evidence="1">
    <location>
        <begin position="20"/>
        <end position="31"/>
    </location>
</feature>
<dbReference type="Gene3D" id="3.40.50.1820">
    <property type="entry name" value="alpha/beta hydrolase"/>
    <property type="match status" value="1"/>
</dbReference>
<dbReference type="GO" id="GO:0016020">
    <property type="term" value="C:membrane"/>
    <property type="evidence" value="ECO:0007669"/>
    <property type="project" value="TreeGrafter"/>
</dbReference>
<dbReference type="PRINTS" id="PR00111">
    <property type="entry name" value="ABHYDROLASE"/>
</dbReference>
<accession>A0A4S8NAN8</accession>
<gene>
    <name evidence="3" type="ORF">E9934_09980</name>
</gene>
<dbReference type="AlphaFoldDB" id="A0A4S8NAN8"/>
<dbReference type="PANTHER" id="PTHR43798">
    <property type="entry name" value="MONOACYLGLYCEROL LIPASE"/>
    <property type="match status" value="1"/>
</dbReference>
<dbReference type="InterPro" id="IPR029058">
    <property type="entry name" value="AB_hydrolase_fold"/>
</dbReference>
<dbReference type="EMBL" id="STGW01000005">
    <property type="protein sequence ID" value="THV13288.1"/>
    <property type="molecule type" value="Genomic_DNA"/>
</dbReference>
<dbReference type="InterPro" id="IPR054676">
    <property type="entry name" value="HsaD"/>
</dbReference>
<dbReference type="OrthoDB" id="9801162at2"/>
<dbReference type="InterPro" id="IPR000073">
    <property type="entry name" value="AB_hydrolase_1"/>
</dbReference>
<dbReference type="InterPro" id="IPR000639">
    <property type="entry name" value="Epox_hydrolase-like"/>
</dbReference>
<dbReference type="Pfam" id="PF00561">
    <property type="entry name" value="Abhydrolase_1"/>
    <property type="match status" value="1"/>
</dbReference>
<sequence length="336" mass="36390">MPTPVGSTRPTTRSGPCRCTAHSSSATRSTRGCTEVGESSTDFSKEGTRRSAKAGDITLNYYEAGPASGSVVGGGLPFVLLHGGGPGASAWSNFGSALPRFAASFRTLLVDQPGFGQSDKPEVGANYFRHSASYLVKLLDELQIERVHLLGNSLGGGTATRFALEYPDRVGRLVLMGPGGLSTNLFHADPTEGVKRLMDFSMNPSREAPRAFISTMVVNQALVTDELVEERFNDATAPGSLEAMRSMGASFWNPEWAEDGMLWREAHRIRKHTLLTWGREDRVNPLDGALVALKQIPKAQLHVFPNCGHWAQIEAAEEFAEICTAFLARHVERSKA</sequence>
<evidence type="ECO:0000259" key="2">
    <source>
        <dbReference type="Pfam" id="PF00561"/>
    </source>
</evidence>
<protein>
    <submittedName>
        <fullName evidence="3">Alpha/beta fold hydrolase</fullName>
    </submittedName>
</protein>
<dbReference type="GO" id="GO:0016787">
    <property type="term" value="F:hydrolase activity"/>
    <property type="evidence" value="ECO:0007669"/>
    <property type="project" value="UniProtKB-KW"/>
</dbReference>
<evidence type="ECO:0000256" key="1">
    <source>
        <dbReference type="SAM" id="MobiDB-lite"/>
    </source>
</evidence>
<comment type="caution">
    <text evidence="3">The sequence shown here is derived from an EMBL/GenBank/DDBJ whole genome shotgun (WGS) entry which is preliminary data.</text>
</comment>
<evidence type="ECO:0000313" key="3">
    <source>
        <dbReference type="EMBL" id="THV13288.1"/>
    </source>
</evidence>
<dbReference type="InterPro" id="IPR050266">
    <property type="entry name" value="AB_hydrolase_sf"/>
</dbReference>
<dbReference type="NCBIfam" id="NF045632">
    <property type="entry name" value="hydroxlase_HsaD"/>
    <property type="match status" value="1"/>
</dbReference>
<feature type="compositionally biased region" description="Polar residues" evidence="1">
    <location>
        <begin position="1"/>
        <end position="14"/>
    </location>
</feature>
<name>A0A4S8NAN8_9ACTN</name>
<dbReference type="PRINTS" id="PR00412">
    <property type="entry name" value="EPOXHYDRLASE"/>
</dbReference>
<proteinExistence type="predicted"/>
<keyword evidence="3" id="KW-0378">Hydrolase</keyword>
<dbReference type="SUPFAM" id="SSF53474">
    <property type="entry name" value="alpha/beta-Hydrolases"/>
    <property type="match status" value="1"/>
</dbReference>
<evidence type="ECO:0000313" key="4">
    <source>
        <dbReference type="Proteomes" id="UP000307087"/>
    </source>
</evidence>
<feature type="region of interest" description="Disordered" evidence="1">
    <location>
        <begin position="1"/>
        <end position="49"/>
    </location>
</feature>
<keyword evidence="4" id="KW-1185">Reference proteome</keyword>
<dbReference type="PANTHER" id="PTHR43798:SF33">
    <property type="entry name" value="HYDROLASE, PUTATIVE (AFU_ORTHOLOGUE AFUA_2G14860)-RELATED"/>
    <property type="match status" value="1"/>
</dbReference>